<evidence type="ECO:0000259" key="6">
    <source>
        <dbReference type="PROSITE" id="PS51352"/>
    </source>
</evidence>
<dbReference type="RefSeq" id="WP_377169756.1">
    <property type="nucleotide sequence ID" value="NZ_JBHSMQ010000008.1"/>
</dbReference>
<proteinExistence type="inferred from homology"/>
<feature type="signal peptide" evidence="5">
    <location>
        <begin position="1"/>
        <end position="18"/>
    </location>
</feature>
<feature type="chain" id="PRO_5046360263" description="Glutathione peroxidase" evidence="5">
    <location>
        <begin position="19"/>
        <end position="183"/>
    </location>
</feature>
<dbReference type="GO" id="GO:0004601">
    <property type="term" value="F:peroxidase activity"/>
    <property type="evidence" value="ECO:0007669"/>
    <property type="project" value="UniProtKB-KW"/>
</dbReference>
<dbReference type="PANTHER" id="PTHR11592">
    <property type="entry name" value="GLUTATHIONE PEROXIDASE"/>
    <property type="match status" value="1"/>
</dbReference>
<gene>
    <name evidence="7" type="ORF">ACFQDI_19010</name>
</gene>
<evidence type="ECO:0000313" key="8">
    <source>
        <dbReference type="Proteomes" id="UP001596052"/>
    </source>
</evidence>
<dbReference type="PRINTS" id="PR01011">
    <property type="entry name" value="GLUTPROXDASE"/>
</dbReference>
<evidence type="ECO:0000256" key="2">
    <source>
        <dbReference type="ARBA" id="ARBA00022559"/>
    </source>
</evidence>
<name>A0ABW0KUA9_9BACT</name>
<comment type="caution">
    <text evidence="7">The sequence shown here is derived from an EMBL/GenBank/DDBJ whole genome shotgun (WGS) entry which is preliminary data.</text>
</comment>
<keyword evidence="3 4" id="KW-0560">Oxidoreductase</keyword>
<dbReference type="SUPFAM" id="SSF52833">
    <property type="entry name" value="Thioredoxin-like"/>
    <property type="match status" value="1"/>
</dbReference>
<keyword evidence="8" id="KW-1185">Reference proteome</keyword>
<dbReference type="InterPro" id="IPR013766">
    <property type="entry name" value="Thioredoxin_domain"/>
</dbReference>
<dbReference type="PROSITE" id="PS51355">
    <property type="entry name" value="GLUTATHIONE_PEROXID_3"/>
    <property type="match status" value="1"/>
</dbReference>
<dbReference type="PROSITE" id="PS51352">
    <property type="entry name" value="THIOREDOXIN_2"/>
    <property type="match status" value="1"/>
</dbReference>
<dbReference type="Proteomes" id="UP001596052">
    <property type="component" value="Unassembled WGS sequence"/>
</dbReference>
<evidence type="ECO:0000256" key="5">
    <source>
        <dbReference type="SAM" id="SignalP"/>
    </source>
</evidence>
<organism evidence="7 8">
    <name type="scientific">Prosthecobacter fluviatilis</name>
    <dbReference type="NCBI Taxonomy" id="445931"/>
    <lineage>
        <taxon>Bacteria</taxon>
        <taxon>Pseudomonadati</taxon>
        <taxon>Verrucomicrobiota</taxon>
        <taxon>Verrucomicrobiia</taxon>
        <taxon>Verrucomicrobiales</taxon>
        <taxon>Verrucomicrobiaceae</taxon>
        <taxon>Prosthecobacter</taxon>
    </lineage>
</organism>
<sequence length="183" mass="19943">MKLLTLASSLLFAAALCAADAPKSVYDVPLKDIDGKDTSLKTYQGKVMLIVNVASKCGNTPQYKQLEALNQEFKKDGLAVLGFPCNDFGGQEPGTNEDIKQFCSLKYKVTFPMFDKVAVKGPNKCELYQVLSGPASPFPGDVKWNFGKFLVGKDGKILKRFEPKVQPDSPEVMTAIKEALAAK</sequence>
<dbReference type="CDD" id="cd00340">
    <property type="entry name" value="GSH_Peroxidase"/>
    <property type="match status" value="1"/>
</dbReference>
<comment type="similarity">
    <text evidence="1 4">Belongs to the glutathione peroxidase family.</text>
</comment>
<keyword evidence="2 4" id="KW-0575">Peroxidase</keyword>
<dbReference type="PANTHER" id="PTHR11592:SF40">
    <property type="entry name" value="THIOREDOXIN_GLUTATHIONE PEROXIDASE BTUE"/>
    <property type="match status" value="1"/>
</dbReference>
<evidence type="ECO:0000256" key="4">
    <source>
        <dbReference type="RuleBase" id="RU000499"/>
    </source>
</evidence>
<evidence type="ECO:0000256" key="3">
    <source>
        <dbReference type="ARBA" id="ARBA00023002"/>
    </source>
</evidence>
<keyword evidence="5" id="KW-0732">Signal</keyword>
<evidence type="ECO:0000256" key="1">
    <source>
        <dbReference type="ARBA" id="ARBA00006926"/>
    </source>
</evidence>
<dbReference type="InterPro" id="IPR036249">
    <property type="entry name" value="Thioredoxin-like_sf"/>
</dbReference>
<dbReference type="EMBL" id="JBHSMQ010000008">
    <property type="protein sequence ID" value="MFC5456964.1"/>
    <property type="molecule type" value="Genomic_DNA"/>
</dbReference>
<accession>A0ABW0KUA9</accession>
<dbReference type="InterPro" id="IPR000889">
    <property type="entry name" value="Glutathione_peroxidase"/>
</dbReference>
<dbReference type="Pfam" id="PF00255">
    <property type="entry name" value="GSHPx"/>
    <property type="match status" value="1"/>
</dbReference>
<dbReference type="PROSITE" id="PS00460">
    <property type="entry name" value="GLUTATHIONE_PEROXID_1"/>
    <property type="match status" value="1"/>
</dbReference>
<evidence type="ECO:0000313" key="7">
    <source>
        <dbReference type="EMBL" id="MFC5456964.1"/>
    </source>
</evidence>
<protein>
    <recommendedName>
        <fullName evidence="4">Glutathione peroxidase</fullName>
    </recommendedName>
</protein>
<feature type="domain" description="Thioredoxin" evidence="6">
    <location>
        <begin position="19"/>
        <end position="181"/>
    </location>
</feature>
<dbReference type="Gene3D" id="3.40.30.10">
    <property type="entry name" value="Glutaredoxin"/>
    <property type="match status" value="1"/>
</dbReference>
<dbReference type="PIRSF" id="PIRSF000303">
    <property type="entry name" value="Glutathion_perox"/>
    <property type="match status" value="1"/>
</dbReference>
<dbReference type="InterPro" id="IPR029759">
    <property type="entry name" value="GPX_AS"/>
</dbReference>
<reference evidence="8" key="1">
    <citation type="journal article" date="2019" name="Int. J. Syst. Evol. Microbiol.">
        <title>The Global Catalogue of Microorganisms (GCM) 10K type strain sequencing project: providing services to taxonomists for standard genome sequencing and annotation.</title>
        <authorList>
            <consortium name="The Broad Institute Genomics Platform"/>
            <consortium name="The Broad Institute Genome Sequencing Center for Infectious Disease"/>
            <person name="Wu L."/>
            <person name="Ma J."/>
        </authorList>
    </citation>
    <scope>NUCLEOTIDE SEQUENCE [LARGE SCALE GENOMIC DNA]</scope>
    <source>
        <strain evidence="8">CGMCC 4.1469</strain>
    </source>
</reference>